<dbReference type="PIRSF" id="PIRSF005572">
    <property type="entry name" value="NifS"/>
    <property type="match status" value="1"/>
</dbReference>
<evidence type="ECO:0000256" key="6">
    <source>
        <dbReference type="ARBA" id="ARBA00023014"/>
    </source>
</evidence>
<dbReference type="NCBIfam" id="NF002806">
    <property type="entry name" value="PRK02948.1"/>
    <property type="match status" value="1"/>
</dbReference>
<dbReference type="Gene3D" id="1.10.260.50">
    <property type="match status" value="1"/>
</dbReference>
<evidence type="ECO:0000256" key="3">
    <source>
        <dbReference type="ARBA" id="ARBA00022723"/>
    </source>
</evidence>
<dbReference type="AlphaFoldDB" id="A0A1H3RSW8"/>
<dbReference type="FunFam" id="3.40.640.10:FF:000084">
    <property type="entry name" value="IscS-like cysteine desulfurase"/>
    <property type="match status" value="1"/>
</dbReference>
<proteinExistence type="inferred from homology"/>
<evidence type="ECO:0000313" key="8">
    <source>
        <dbReference type="EMBL" id="SDZ28301.1"/>
    </source>
</evidence>
<keyword evidence="9" id="KW-1185">Reference proteome</keyword>
<evidence type="ECO:0000256" key="1">
    <source>
        <dbReference type="ARBA" id="ARBA00001933"/>
    </source>
</evidence>
<keyword evidence="6" id="KW-0411">Iron-sulfur</keyword>
<keyword evidence="5" id="KW-0408">Iron</keyword>
<dbReference type="OrthoDB" id="9808002at2"/>
<protein>
    <submittedName>
        <fullName evidence="8">Cysteine desulfurase</fullName>
    </submittedName>
</protein>
<feature type="domain" description="Aminotransferase class V" evidence="7">
    <location>
        <begin position="2"/>
        <end position="363"/>
    </location>
</feature>
<organism evidence="8 9">
    <name type="scientific">Evansella caseinilytica</name>
    <dbReference type="NCBI Taxonomy" id="1503961"/>
    <lineage>
        <taxon>Bacteria</taxon>
        <taxon>Bacillati</taxon>
        <taxon>Bacillota</taxon>
        <taxon>Bacilli</taxon>
        <taxon>Bacillales</taxon>
        <taxon>Bacillaceae</taxon>
        <taxon>Evansella</taxon>
    </lineage>
</organism>
<comment type="cofactor">
    <cofactor evidence="1">
        <name>pyridoxal 5'-phosphate</name>
        <dbReference type="ChEBI" id="CHEBI:597326"/>
    </cofactor>
</comment>
<dbReference type="InterPro" id="IPR016454">
    <property type="entry name" value="Cysteine_dSase"/>
</dbReference>
<dbReference type="GO" id="GO:0046872">
    <property type="term" value="F:metal ion binding"/>
    <property type="evidence" value="ECO:0007669"/>
    <property type="project" value="UniProtKB-KW"/>
</dbReference>
<accession>A0A1H3RSW8</accession>
<dbReference type="GO" id="GO:0031071">
    <property type="term" value="F:cysteine desulfurase activity"/>
    <property type="evidence" value="ECO:0007669"/>
    <property type="project" value="UniProtKB-ARBA"/>
</dbReference>
<dbReference type="STRING" id="1503961.SAMN05421736_10912"/>
<evidence type="ECO:0000256" key="2">
    <source>
        <dbReference type="ARBA" id="ARBA00006490"/>
    </source>
</evidence>
<dbReference type="GO" id="GO:0051536">
    <property type="term" value="F:iron-sulfur cluster binding"/>
    <property type="evidence" value="ECO:0007669"/>
    <property type="project" value="UniProtKB-KW"/>
</dbReference>
<comment type="similarity">
    <text evidence="2">Belongs to the class-V pyridoxal-phosphate-dependent aminotransferase family. NifS/IscS subfamily.</text>
</comment>
<dbReference type="PANTHER" id="PTHR11601">
    <property type="entry name" value="CYSTEINE DESULFURYLASE FAMILY MEMBER"/>
    <property type="match status" value="1"/>
</dbReference>
<dbReference type="InterPro" id="IPR015422">
    <property type="entry name" value="PyrdxlP-dep_Trfase_small"/>
</dbReference>
<keyword evidence="4" id="KW-0663">Pyridoxal phosphate</keyword>
<sequence length="381" mass="41329">MIYFDNSATTRPYKEVIDTYTKVSLEFFGNPSSLHPLGKAAERLLQQAREVAASLLGVKTKEVVFTSGGTEGNNLAIKGTAMQHRGRGKHIITTNVEHASTKETFRQLEGEGFEVTYLEVDSDGVVSVDQVKAALTKETILVSVIHVNNETGSIQPVTEIGGLLRQYPKIVFHVDHVQGIGKVPLHFAASNIDLCSISGHKFHGLKGNGILYVRDGIRLYPLLTGGSQERGSRAGTENVAGVAAMVKALRMSKERSAQAIKKMAEINSWLERKCLEIPGVVVNSPNPRAPHILNLSVPGIKPEVIVQALAEHEIYISTKSACASKHAEPSHVLLSMGFSSDRASSAIRLSFTYDNTMEEAEAFVEAFASVVASLKKVVNKQ</sequence>
<dbReference type="InterPro" id="IPR015424">
    <property type="entry name" value="PyrdxlP-dep_Trfase"/>
</dbReference>
<dbReference type="PANTHER" id="PTHR11601:SF50">
    <property type="entry name" value="CYSTEINE DESULFURASE ISCS 2-RELATED"/>
    <property type="match status" value="1"/>
</dbReference>
<evidence type="ECO:0000259" key="7">
    <source>
        <dbReference type="Pfam" id="PF00266"/>
    </source>
</evidence>
<dbReference type="InterPro" id="IPR000192">
    <property type="entry name" value="Aminotrans_V_dom"/>
</dbReference>
<gene>
    <name evidence="8" type="ORF">SAMN05421736_10912</name>
</gene>
<dbReference type="Proteomes" id="UP000198935">
    <property type="component" value="Unassembled WGS sequence"/>
</dbReference>
<dbReference type="Gene3D" id="3.40.640.10">
    <property type="entry name" value="Type I PLP-dependent aspartate aminotransferase-like (Major domain)"/>
    <property type="match status" value="1"/>
</dbReference>
<evidence type="ECO:0000256" key="4">
    <source>
        <dbReference type="ARBA" id="ARBA00022898"/>
    </source>
</evidence>
<dbReference type="InterPro" id="IPR015421">
    <property type="entry name" value="PyrdxlP-dep_Trfase_major"/>
</dbReference>
<name>A0A1H3RSW8_9BACI</name>
<dbReference type="Pfam" id="PF00266">
    <property type="entry name" value="Aminotran_5"/>
    <property type="match status" value="1"/>
</dbReference>
<evidence type="ECO:0000313" key="9">
    <source>
        <dbReference type="Proteomes" id="UP000198935"/>
    </source>
</evidence>
<dbReference type="Gene3D" id="3.90.1150.10">
    <property type="entry name" value="Aspartate Aminotransferase, domain 1"/>
    <property type="match status" value="1"/>
</dbReference>
<evidence type="ECO:0000256" key="5">
    <source>
        <dbReference type="ARBA" id="ARBA00023004"/>
    </source>
</evidence>
<dbReference type="EMBL" id="FNPI01000009">
    <property type="protein sequence ID" value="SDZ28301.1"/>
    <property type="molecule type" value="Genomic_DNA"/>
</dbReference>
<dbReference type="SUPFAM" id="SSF53383">
    <property type="entry name" value="PLP-dependent transferases"/>
    <property type="match status" value="1"/>
</dbReference>
<keyword evidence="3" id="KW-0479">Metal-binding</keyword>
<reference evidence="9" key="1">
    <citation type="submission" date="2016-10" db="EMBL/GenBank/DDBJ databases">
        <authorList>
            <person name="Varghese N."/>
            <person name="Submissions S."/>
        </authorList>
    </citation>
    <scope>NUCLEOTIDE SEQUENCE [LARGE SCALE GENOMIC DNA]</scope>
    <source>
        <strain evidence="9">SP</strain>
    </source>
</reference>